<proteinExistence type="predicted"/>
<gene>
    <name evidence="1" type="ORF">NTEN_LOCUS12101</name>
</gene>
<reference evidence="1 2" key="1">
    <citation type="submission" date="2020-02" db="EMBL/GenBank/DDBJ databases">
        <authorList>
            <person name="Ferguson B K."/>
        </authorList>
    </citation>
    <scope>NUCLEOTIDE SEQUENCE [LARGE SCALE GENOMIC DNA]</scope>
</reference>
<keyword evidence="2" id="KW-1185">Reference proteome</keyword>
<organism evidence="1 2">
    <name type="scientific">Nesidiocoris tenuis</name>
    <dbReference type="NCBI Taxonomy" id="355587"/>
    <lineage>
        <taxon>Eukaryota</taxon>
        <taxon>Metazoa</taxon>
        <taxon>Ecdysozoa</taxon>
        <taxon>Arthropoda</taxon>
        <taxon>Hexapoda</taxon>
        <taxon>Insecta</taxon>
        <taxon>Pterygota</taxon>
        <taxon>Neoptera</taxon>
        <taxon>Paraneoptera</taxon>
        <taxon>Hemiptera</taxon>
        <taxon>Heteroptera</taxon>
        <taxon>Panheteroptera</taxon>
        <taxon>Cimicomorpha</taxon>
        <taxon>Miridae</taxon>
        <taxon>Dicyphina</taxon>
        <taxon>Nesidiocoris</taxon>
    </lineage>
</organism>
<evidence type="ECO:0000313" key="2">
    <source>
        <dbReference type="Proteomes" id="UP000479000"/>
    </source>
</evidence>
<name>A0A6H5GR89_9HEMI</name>
<dbReference type="EMBL" id="CADCXU010018029">
    <property type="protein sequence ID" value="CAB0006624.1"/>
    <property type="molecule type" value="Genomic_DNA"/>
</dbReference>
<evidence type="ECO:0000313" key="1">
    <source>
        <dbReference type="EMBL" id="CAB0006624.1"/>
    </source>
</evidence>
<protein>
    <submittedName>
        <fullName evidence="1">Uncharacterized protein</fullName>
    </submittedName>
</protein>
<dbReference type="Proteomes" id="UP000479000">
    <property type="component" value="Unassembled WGS sequence"/>
</dbReference>
<accession>A0A6H5GR89</accession>
<sequence>MLFGKLKSGNLMLKTTSFNHDHEPSDNQFRYRHQATENLFSFRKGKVFNNDQAQPVTNTDVEVRKGEEGIKLRTRETNSGTRRPHVKLCGKSERFIFRFKAALPSRRVFSRNGKFGRQLALFVNSRAKGAYTYTFKKYIANYGEKGGGKTNLTTLVALAWRERGRGRIGSWDRREMAGNIEAFSPPLTGLTFPTKPFYHQYLFLPWYP</sequence>
<dbReference type="AlphaFoldDB" id="A0A6H5GR89"/>